<reference evidence="3" key="1">
    <citation type="submission" date="2017-02" db="UniProtKB">
        <authorList>
            <consortium name="WormBaseParasite"/>
        </authorList>
    </citation>
    <scope>IDENTIFICATION</scope>
</reference>
<name>A0A0M3HY82_ASCLU</name>
<keyword evidence="1" id="KW-1133">Transmembrane helix</keyword>
<keyword evidence="1" id="KW-0472">Membrane</keyword>
<keyword evidence="1" id="KW-0812">Transmembrane</keyword>
<accession>A0A0M3HY82</accession>
<keyword evidence="2" id="KW-1185">Reference proteome</keyword>
<dbReference type="AlphaFoldDB" id="A0A0M3HY82"/>
<evidence type="ECO:0000313" key="3">
    <source>
        <dbReference type="WBParaSite" id="ALUE_0000843101-mRNA-1"/>
    </source>
</evidence>
<sequence length="124" mass="14029">MYVNHLVCVGVVPLSKVTCTMSVPSTEDNRYSPTVTAIMLYAHTLTAYHCSYFQLLHRFLLLIFHSVDFLATFFFVFSFFPSIASSPLQSTLKMQCFCLPFSCASFGNRESGHLFSNNKDNDSE</sequence>
<protein>
    <submittedName>
        <fullName evidence="3">Secreted protein</fullName>
    </submittedName>
</protein>
<evidence type="ECO:0000256" key="1">
    <source>
        <dbReference type="SAM" id="Phobius"/>
    </source>
</evidence>
<evidence type="ECO:0000313" key="2">
    <source>
        <dbReference type="Proteomes" id="UP000036681"/>
    </source>
</evidence>
<proteinExistence type="predicted"/>
<dbReference type="WBParaSite" id="ALUE_0000843101-mRNA-1">
    <property type="protein sequence ID" value="ALUE_0000843101-mRNA-1"/>
    <property type="gene ID" value="ALUE_0000843101"/>
</dbReference>
<feature type="transmembrane region" description="Helical" evidence="1">
    <location>
        <begin position="60"/>
        <end position="80"/>
    </location>
</feature>
<dbReference type="Proteomes" id="UP000036681">
    <property type="component" value="Unplaced"/>
</dbReference>
<organism evidence="2 3">
    <name type="scientific">Ascaris lumbricoides</name>
    <name type="common">Giant roundworm</name>
    <dbReference type="NCBI Taxonomy" id="6252"/>
    <lineage>
        <taxon>Eukaryota</taxon>
        <taxon>Metazoa</taxon>
        <taxon>Ecdysozoa</taxon>
        <taxon>Nematoda</taxon>
        <taxon>Chromadorea</taxon>
        <taxon>Rhabditida</taxon>
        <taxon>Spirurina</taxon>
        <taxon>Ascaridomorpha</taxon>
        <taxon>Ascaridoidea</taxon>
        <taxon>Ascarididae</taxon>
        <taxon>Ascaris</taxon>
    </lineage>
</organism>